<reference evidence="2 3" key="1">
    <citation type="submission" date="2019-01" db="EMBL/GenBank/DDBJ databases">
        <title>A draft genome assembly of the solar-powered sea slug Elysia chlorotica.</title>
        <authorList>
            <person name="Cai H."/>
            <person name="Li Q."/>
            <person name="Fang X."/>
            <person name="Li J."/>
            <person name="Curtis N.E."/>
            <person name="Altenburger A."/>
            <person name="Shibata T."/>
            <person name="Feng M."/>
            <person name="Maeda T."/>
            <person name="Schwartz J.A."/>
            <person name="Shigenobu S."/>
            <person name="Lundholm N."/>
            <person name="Nishiyama T."/>
            <person name="Yang H."/>
            <person name="Hasebe M."/>
            <person name="Li S."/>
            <person name="Pierce S.K."/>
            <person name="Wang J."/>
        </authorList>
    </citation>
    <scope>NUCLEOTIDE SEQUENCE [LARGE SCALE GENOMIC DNA]</scope>
    <source>
        <strain evidence="2">EC2010</strain>
        <tissue evidence="2">Whole organism of an adult</tissue>
    </source>
</reference>
<evidence type="ECO:0000313" key="3">
    <source>
        <dbReference type="Proteomes" id="UP000271974"/>
    </source>
</evidence>
<proteinExistence type="predicted"/>
<dbReference type="EMBL" id="RQTK01000490">
    <property type="protein sequence ID" value="RUS78782.1"/>
    <property type="molecule type" value="Genomic_DNA"/>
</dbReference>
<feature type="compositionally biased region" description="Low complexity" evidence="1">
    <location>
        <begin position="1"/>
        <end position="16"/>
    </location>
</feature>
<keyword evidence="3" id="KW-1185">Reference proteome</keyword>
<accession>A0A3S1BE97</accession>
<evidence type="ECO:0000256" key="1">
    <source>
        <dbReference type="SAM" id="MobiDB-lite"/>
    </source>
</evidence>
<gene>
    <name evidence="2" type="ORF">EGW08_013466</name>
</gene>
<organism evidence="2 3">
    <name type="scientific">Elysia chlorotica</name>
    <name type="common">Eastern emerald elysia</name>
    <name type="synonym">Sea slug</name>
    <dbReference type="NCBI Taxonomy" id="188477"/>
    <lineage>
        <taxon>Eukaryota</taxon>
        <taxon>Metazoa</taxon>
        <taxon>Spiralia</taxon>
        <taxon>Lophotrochozoa</taxon>
        <taxon>Mollusca</taxon>
        <taxon>Gastropoda</taxon>
        <taxon>Heterobranchia</taxon>
        <taxon>Euthyneura</taxon>
        <taxon>Panpulmonata</taxon>
        <taxon>Sacoglossa</taxon>
        <taxon>Placobranchoidea</taxon>
        <taxon>Plakobranchidae</taxon>
        <taxon>Elysia</taxon>
    </lineage>
</organism>
<feature type="region of interest" description="Disordered" evidence="1">
    <location>
        <begin position="1"/>
        <end position="23"/>
    </location>
</feature>
<protein>
    <submittedName>
        <fullName evidence="2">Uncharacterized protein</fullName>
    </submittedName>
</protein>
<dbReference type="Proteomes" id="UP000271974">
    <property type="component" value="Unassembled WGS sequence"/>
</dbReference>
<comment type="caution">
    <text evidence="2">The sequence shown here is derived from an EMBL/GenBank/DDBJ whole genome shotgun (WGS) entry which is preliminary data.</text>
</comment>
<dbReference type="AlphaFoldDB" id="A0A3S1BE97"/>
<sequence length="177" mass="19044">MALRSVSGVPSGVASSWDPGLSSDSVSWARCSSNRSRSVVSISCLRAALSATYWFFSVTISWIFALKDIRAAGSNVVPPPKAGFSQGFPAAPWAMSSLALRNAFLLSFSFVIADSNWSLSFSLMSSKIPPWSWILCASDPSPTGGLCTRPHGVAWASWPENLSDAKRSHICLFSMLF</sequence>
<evidence type="ECO:0000313" key="2">
    <source>
        <dbReference type="EMBL" id="RUS78782.1"/>
    </source>
</evidence>
<name>A0A3S1BE97_ELYCH</name>